<dbReference type="Gene3D" id="3.40.50.720">
    <property type="entry name" value="NAD(P)-binding Rossmann-like Domain"/>
    <property type="match status" value="1"/>
</dbReference>
<dbReference type="PANTHER" id="PTHR43639">
    <property type="entry name" value="OXIDOREDUCTASE, SHORT-CHAIN DEHYDROGENASE/REDUCTASE FAMILY (AFU_ORTHOLOGUE AFUA_5G02870)"/>
    <property type="match status" value="1"/>
</dbReference>
<dbReference type="RefSeq" id="WP_099957490.1">
    <property type="nucleotide sequence ID" value="NZ_CP028844.1"/>
</dbReference>
<evidence type="ECO:0000313" key="3">
    <source>
        <dbReference type="EMBL" id="AWB25867.1"/>
    </source>
</evidence>
<dbReference type="CDD" id="cd05233">
    <property type="entry name" value="SDR_c"/>
    <property type="match status" value="1"/>
</dbReference>
<dbReference type="FunFam" id="3.40.50.720:FF:000084">
    <property type="entry name" value="Short-chain dehydrogenase reductase"/>
    <property type="match status" value="1"/>
</dbReference>
<dbReference type="InterPro" id="IPR020904">
    <property type="entry name" value="Sc_DH/Rdtase_CS"/>
</dbReference>
<dbReference type="PANTHER" id="PTHR43639:SF9">
    <property type="entry name" value="BLL5898 PROTEIN"/>
    <property type="match status" value="1"/>
</dbReference>
<dbReference type="KEGG" id="mee:DA075_34150"/>
<dbReference type="OrthoDB" id="7255009at2"/>
<dbReference type="PRINTS" id="PR00081">
    <property type="entry name" value="GDHRDH"/>
</dbReference>
<evidence type="ECO:0000313" key="4">
    <source>
        <dbReference type="Proteomes" id="UP000244755"/>
    </source>
</evidence>
<dbReference type="Proteomes" id="UP000244755">
    <property type="component" value="Chromosome 2"/>
</dbReference>
<dbReference type="InterPro" id="IPR036291">
    <property type="entry name" value="NAD(P)-bd_dom_sf"/>
</dbReference>
<gene>
    <name evidence="3" type="ORF">DA075_34150</name>
</gene>
<dbReference type="AlphaFoldDB" id="A0A2R4WWF2"/>
<evidence type="ECO:0000256" key="1">
    <source>
        <dbReference type="ARBA" id="ARBA00006484"/>
    </source>
</evidence>
<organism evidence="3 4">
    <name type="scientific">Methylobacterium currus</name>
    <dbReference type="NCBI Taxonomy" id="2051553"/>
    <lineage>
        <taxon>Bacteria</taxon>
        <taxon>Pseudomonadati</taxon>
        <taxon>Pseudomonadota</taxon>
        <taxon>Alphaproteobacteria</taxon>
        <taxon>Hyphomicrobiales</taxon>
        <taxon>Methylobacteriaceae</taxon>
        <taxon>Methylobacterium</taxon>
    </lineage>
</organism>
<reference evidence="3 4" key="1">
    <citation type="submission" date="2018-04" db="EMBL/GenBank/DDBJ databases">
        <title>Methylobacterium sp. PR1016A genome.</title>
        <authorList>
            <person name="Park W."/>
        </authorList>
    </citation>
    <scope>NUCLEOTIDE SEQUENCE [LARGE SCALE GENOMIC DNA]</scope>
    <source>
        <strain evidence="3 4">PR1016A</strain>
    </source>
</reference>
<sequence length="255" mass="26027">MTLDGRIAVVLGGTQGIGEAAARRLAEDGATVGVIASASRDKAAGVADAIVDAGGRAFAEVADVTDAAALARLFRAVEEAHGRLDILVNSAGVFYPTPIDATPAAEIDRMIDINLKGTIFAIGQAVPLMKRGGGGAIVNVSSCAAFMGLNPYAVYCATKAAIAMLTRSLALELAPQGIRINAIAPGNTATPINEDIRTKPELKPFLDAMTARTPSGRTYSEAADMAGLIAFLVSDAAKAIHGTTILADEGFTAGM</sequence>
<dbReference type="PROSITE" id="PS00061">
    <property type="entry name" value="ADH_SHORT"/>
    <property type="match status" value="1"/>
</dbReference>
<name>A0A2R4WWF2_9HYPH</name>
<dbReference type="InterPro" id="IPR002347">
    <property type="entry name" value="SDR_fam"/>
</dbReference>
<dbReference type="PRINTS" id="PR00080">
    <property type="entry name" value="SDRFAMILY"/>
</dbReference>
<proteinExistence type="inferred from homology"/>
<keyword evidence="4" id="KW-1185">Reference proteome</keyword>
<dbReference type="Pfam" id="PF13561">
    <property type="entry name" value="adh_short_C2"/>
    <property type="match status" value="1"/>
</dbReference>
<keyword evidence="2" id="KW-0560">Oxidoreductase</keyword>
<dbReference type="EMBL" id="CP028844">
    <property type="protein sequence ID" value="AWB25867.1"/>
    <property type="molecule type" value="Genomic_DNA"/>
</dbReference>
<comment type="similarity">
    <text evidence="1">Belongs to the short-chain dehydrogenases/reductases (SDR) family.</text>
</comment>
<evidence type="ECO:0000256" key="2">
    <source>
        <dbReference type="ARBA" id="ARBA00023002"/>
    </source>
</evidence>
<dbReference type="GO" id="GO:0016491">
    <property type="term" value="F:oxidoreductase activity"/>
    <property type="evidence" value="ECO:0007669"/>
    <property type="project" value="UniProtKB-KW"/>
</dbReference>
<accession>A0A2R4WWF2</accession>
<protein>
    <submittedName>
        <fullName evidence="3">SDR family NAD(P)-dependent oxidoreductase</fullName>
    </submittedName>
</protein>
<dbReference type="SUPFAM" id="SSF51735">
    <property type="entry name" value="NAD(P)-binding Rossmann-fold domains"/>
    <property type="match status" value="1"/>
</dbReference>